<keyword evidence="8" id="KW-0256">Endoplasmic reticulum</keyword>
<comment type="pathway">
    <text evidence="3">Protein modification; protein glycosylation.</text>
</comment>
<feature type="region of interest" description="Disordered" evidence="13">
    <location>
        <begin position="35"/>
        <end position="65"/>
    </location>
</feature>
<evidence type="ECO:0000256" key="6">
    <source>
        <dbReference type="ARBA" id="ARBA00022679"/>
    </source>
</evidence>
<organism evidence="15 16">
    <name type="scientific">Massarina eburnea CBS 473.64</name>
    <dbReference type="NCBI Taxonomy" id="1395130"/>
    <lineage>
        <taxon>Eukaryota</taxon>
        <taxon>Fungi</taxon>
        <taxon>Dikarya</taxon>
        <taxon>Ascomycota</taxon>
        <taxon>Pezizomycotina</taxon>
        <taxon>Dothideomycetes</taxon>
        <taxon>Pleosporomycetidae</taxon>
        <taxon>Pleosporales</taxon>
        <taxon>Massarineae</taxon>
        <taxon>Massarinaceae</taxon>
        <taxon>Massarina</taxon>
    </lineage>
</organism>
<evidence type="ECO:0000256" key="2">
    <source>
        <dbReference type="ARBA" id="ARBA00004586"/>
    </source>
</evidence>
<dbReference type="PANTHER" id="PTHR21528:SF0">
    <property type="entry name" value="DEHYDRODOLICHYL DIPHOSPHATE SYNTHASE COMPLEX SUBUNIT NUS1"/>
    <property type="match status" value="1"/>
</dbReference>
<name>A0A6A6RGR7_9PLEO</name>
<keyword evidence="16" id="KW-1185">Reference proteome</keyword>
<dbReference type="GO" id="GO:0045547">
    <property type="term" value="F:ditrans,polycis-polyprenyl diphosphate synthase [(2E,6E)-farnesyl diphosphate specific] activity"/>
    <property type="evidence" value="ECO:0007669"/>
    <property type="project" value="UniProtKB-EC"/>
</dbReference>
<evidence type="ECO:0000313" key="15">
    <source>
        <dbReference type="EMBL" id="KAF2634659.1"/>
    </source>
</evidence>
<evidence type="ECO:0000256" key="7">
    <source>
        <dbReference type="ARBA" id="ARBA00022692"/>
    </source>
</evidence>
<proteinExistence type="inferred from homology"/>
<dbReference type="GO" id="GO:1904423">
    <property type="term" value="C:dehydrodolichyl diphosphate synthase complex"/>
    <property type="evidence" value="ECO:0007669"/>
    <property type="project" value="InterPro"/>
</dbReference>
<evidence type="ECO:0000256" key="3">
    <source>
        <dbReference type="ARBA" id="ARBA00004922"/>
    </source>
</evidence>
<reference evidence="15" key="1">
    <citation type="journal article" date="2020" name="Stud. Mycol.">
        <title>101 Dothideomycetes genomes: a test case for predicting lifestyles and emergence of pathogens.</title>
        <authorList>
            <person name="Haridas S."/>
            <person name="Albert R."/>
            <person name="Binder M."/>
            <person name="Bloem J."/>
            <person name="Labutti K."/>
            <person name="Salamov A."/>
            <person name="Andreopoulos B."/>
            <person name="Baker S."/>
            <person name="Barry K."/>
            <person name="Bills G."/>
            <person name="Bluhm B."/>
            <person name="Cannon C."/>
            <person name="Castanera R."/>
            <person name="Culley D."/>
            <person name="Daum C."/>
            <person name="Ezra D."/>
            <person name="Gonzalez J."/>
            <person name="Henrissat B."/>
            <person name="Kuo A."/>
            <person name="Liang C."/>
            <person name="Lipzen A."/>
            <person name="Lutzoni F."/>
            <person name="Magnuson J."/>
            <person name="Mondo S."/>
            <person name="Nolan M."/>
            <person name="Ohm R."/>
            <person name="Pangilinan J."/>
            <person name="Park H.-J."/>
            <person name="Ramirez L."/>
            <person name="Alfaro M."/>
            <person name="Sun H."/>
            <person name="Tritt A."/>
            <person name="Yoshinaga Y."/>
            <person name="Zwiers L.-H."/>
            <person name="Turgeon B."/>
            <person name="Goodwin S."/>
            <person name="Spatafora J."/>
            <person name="Crous P."/>
            <person name="Grigoriev I."/>
        </authorList>
    </citation>
    <scope>NUCLEOTIDE SEQUENCE</scope>
    <source>
        <strain evidence="15">CBS 473.64</strain>
    </source>
</reference>
<protein>
    <recommendedName>
        <fullName evidence="5">ditrans,polycis-polyprenyl diphosphate synthase [(2E,6E)-farnesyldiphosphate specific]</fullName>
        <ecNumber evidence="5">2.5.1.87</ecNumber>
    </recommendedName>
</protein>
<feature type="region of interest" description="Disordered" evidence="13">
    <location>
        <begin position="210"/>
        <end position="234"/>
    </location>
</feature>
<evidence type="ECO:0000256" key="12">
    <source>
        <dbReference type="ARBA" id="ARBA00047353"/>
    </source>
</evidence>
<evidence type="ECO:0000256" key="4">
    <source>
        <dbReference type="ARBA" id="ARBA00005432"/>
    </source>
</evidence>
<gene>
    <name evidence="15" type="ORF">P280DRAFT_474441</name>
</gene>
<evidence type="ECO:0000256" key="5">
    <source>
        <dbReference type="ARBA" id="ARBA00012596"/>
    </source>
</evidence>
<evidence type="ECO:0000256" key="8">
    <source>
        <dbReference type="ARBA" id="ARBA00022824"/>
    </source>
</evidence>
<dbReference type="OrthoDB" id="19639at2759"/>
<dbReference type="SUPFAM" id="SSF64005">
    <property type="entry name" value="Undecaprenyl diphosphate synthase"/>
    <property type="match status" value="1"/>
</dbReference>
<keyword evidence="7 14" id="KW-0812">Transmembrane</keyword>
<dbReference type="EC" id="2.5.1.87" evidence="5"/>
<comment type="catalytic activity">
    <reaction evidence="12">
        <text>n isopentenyl diphosphate + (2E,6E)-farnesyl diphosphate = a di-trans,poly-cis-polyprenyl diphosphate + n diphosphate</text>
        <dbReference type="Rhea" id="RHEA:53008"/>
        <dbReference type="Rhea" id="RHEA-COMP:19494"/>
        <dbReference type="ChEBI" id="CHEBI:33019"/>
        <dbReference type="ChEBI" id="CHEBI:128769"/>
        <dbReference type="ChEBI" id="CHEBI:136960"/>
        <dbReference type="ChEBI" id="CHEBI:175763"/>
        <dbReference type="EC" id="2.5.1.87"/>
    </reaction>
</comment>
<dbReference type="GO" id="GO:0005789">
    <property type="term" value="C:endoplasmic reticulum membrane"/>
    <property type="evidence" value="ECO:0007669"/>
    <property type="project" value="UniProtKB-SubCell"/>
</dbReference>
<keyword evidence="11 14" id="KW-0472">Membrane</keyword>
<comment type="similarity">
    <text evidence="4">Belongs to the UPP synthase family.</text>
</comment>
<accession>A0A6A6RGR7</accession>
<feature type="transmembrane region" description="Helical" evidence="14">
    <location>
        <begin position="73"/>
        <end position="92"/>
    </location>
</feature>
<keyword evidence="9" id="KW-0460">Magnesium</keyword>
<dbReference type="PANTHER" id="PTHR21528">
    <property type="entry name" value="DEHYDRODOLICHYL DIPHOSPHATE SYNTHASE COMPLEX SUBUNIT NUS1"/>
    <property type="match status" value="1"/>
</dbReference>
<evidence type="ECO:0000256" key="9">
    <source>
        <dbReference type="ARBA" id="ARBA00022842"/>
    </source>
</evidence>
<keyword evidence="6" id="KW-0808">Transferase</keyword>
<dbReference type="InterPro" id="IPR038887">
    <property type="entry name" value="Nus1/NgBR"/>
</dbReference>
<keyword evidence="10 14" id="KW-1133">Transmembrane helix</keyword>
<dbReference type="InterPro" id="IPR036424">
    <property type="entry name" value="UPP_synth-like_sf"/>
</dbReference>
<feature type="compositionally biased region" description="Low complexity" evidence="13">
    <location>
        <begin position="42"/>
        <end position="53"/>
    </location>
</feature>
<evidence type="ECO:0000256" key="1">
    <source>
        <dbReference type="ARBA" id="ARBA00001946"/>
    </source>
</evidence>
<evidence type="ECO:0000313" key="16">
    <source>
        <dbReference type="Proteomes" id="UP000799753"/>
    </source>
</evidence>
<feature type="compositionally biased region" description="Basic residues" evidence="13">
    <location>
        <begin position="54"/>
        <end position="65"/>
    </location>
</feature>
<evidence type="ECO:0000256" key="14">
    <source>
        <dbReference type="SAM" id="Phobius"/>
    </source>
</evidence>
<evidence type="ECO:0000256" key="13">
    <source>
        <dbReference type="SAM" id="MobiDB-lite"/>
    </source>
</evidence>
<dbReference type="AlphaFoldDB" id="A0A6A6RGR7"/>
<dbReference type="Gene3D" id="3.40.1180.10">
    <property type="entry name" value="Decaprenyl diphosphate synthase-like"/>
    <property type="match status" value="1"/>
</dbReference>
<evidence type="ECO:0000256" key="11">
    <source>
        <dbReference type="ARBA" id="ARBA00023136"/>
    </source>
</evidence>
<dbReference type="Proteomes" id="UP000799753">
    <property type="component" value="Unassembled WGS sequence"/>
</dbReference>
<comment type="subcellular location">
    <subcellularLocation>
        <location evidence="2">Endoplasmic reticulum membrane</location>
    </subcellularLocation>
</comment>
<sequence>MAATGIPPQEEVPFRRNVLHNRQLSASEREALLKPLLPPEPSSTSSSSAPSRANSKRKRRSLSKPKKTPIRTFLHFLIYQTIALLFSIFFRFRRAWRLFWYKIRGVMRHHHHTPEWIMSDVKNLEQLPNHVSVVLDYNENDEDQGTAGLEGLLNDVCEIAAWTASAGIPMLSVYERTGILKNYQSETGNAIKTTLGSYFGPCRRPTVSVKAPHMDAYTPPSTPSSEPPESTSRSHLSILLLSEHDGRSTFVDLTRTLTGMVQRSEVRVDQINTKLINVELHDNVSPDPDLLILFSPTVVLKGYPPWQLRLTEIL</sequence>
<comment type="cofactor">
    <cofactor evidence="1">
        <name>Mg(2+)</name>
        <dbReference type="ChEBI" id="CHEBI:18420"/>
    </cofactor>
</comment>
<dbReference type="UniPathway" id="UPA00378"/>
<dbReference type="EMBL" id="MU006816">
    <property type="protein sequence ID" value="KAF2634659.1"/>
    <property type="molecule type" value="Genomic_DNA"/>
</dbReference>
<evidence type="ECO:0000256" key="10">
    <source>
        <dbReference type="ARBA" id="ARBA00022989"/>
    </source>
</evidence>